<dbReference type="CDD" id="cd00067">
    <property type="entry name" value="GAL4"/>
    <property type="match status" value="1"/>
</dbReference>
<dbReference type="InterPro" id="IPR053178">
    <property type="entry name" value="Osmoadaptation_assoc"/>
</dbReference>
<protein>
    <recommendedName>
        <fullName evidence="2">Zn(2)-C6 fungal-type domain-containing protein</fullName>
    </recommendedName>
</protein>
<evidence type="ECO:0000259" key="2">
    <source>
        <dbReference type="PROSITE" id="PS50048"/>
    </source>
</evidence>
<proteinExistence type="predicted"/>
<reference evidence="3" key="2">
    <citation type="submission" date="2023-05" db="EMBL/GenBank/DDBJ databases">
        <authorList>
            <consortium name="Lawrence Berkeley National Laboratory"/>
            <person name="Steindorff A."/>
            <person name="Hensen N."/>
            <person name="Bonometti L."/>
            <person name="Westerberg I."/>
            <person name="Brannstrom I.O."/>
            <person name="Guillou S."/>
            <person name="Cros-Aarteil S."/>
            <person name="Calhoun S."/>
            <person name="Haridas S."/>
            <person name="Kuo A."/>
            <person name="Mondo S."/>
            <person name="Pangilinan J."/>
            <person name="Riley R."/>
            <person name="Labutti K."/>
            <person name="Andreopoulos B."/>
            <person name="Lipzen A."/>
            <person name="Chen C."/>
            <person name="Yanf M."/>
            <person name="Daum C."/>
            <person name="Ng V."/>
            <person name="Clum A."/>
            <person name="Ohm R."/>
            <person name="Martin F."/>
            <person name="Silar P."/>
            <person name="Natvig D."/>
            <person name="Lalanne C."/>
            <person name="Gautier V."/>
            <person name="Ament-Velasquez S.L."/>
            <person name="Kruys A."/>
            <person name="Hutchinson M.I."/>
            <person name="Powell A.J."/>
            <person name="Barry K."/>
            <person name="Miller A.N."/>
            <person name="Grigoriev I.V."/>
            <person name="Debuchy R."/>
            <person name="Gladieux P."/>
            <person name="Thoren M.H."/>
            <person name="Johannesson H."/>
        </authorList>
    </citation>
    <scope>NUCLEOTIDE SEQUENCE</scope>
    <source>
        <strain evidence="3">CBS 141.50</strain>
    </source>
</reference>
<name>A0AAN6UUC6_9PEZI</name>
<comment type="caution">
    <text evidence="3">The sequence shown here is derived from an EMBL/GenBank/DDBJ whole genome shotgun (WGS) entry which is preliminary data.</text>
</comment>
<evidence type="ECO:0000313" key="3">
    <source>
        <dbReference type="EMBL" id="KAK4139105.1"/>
    </source>
</evidence>
<dbReference type="PANTHER" id="PTHR38111:SF2">
    <property type="entry name" value="FINGER DOMAIN PROTEIN, PUTATIVE (AFU_ORTHOLOGUE AFUA_1G01560)-RELATED"/>
    <property type="match status" value="1"/>
</dbReference>
<dbReference type="InterPro" id="IPR001138">
    <property type="entry name" value="Zn2Cys6_DnaBD"/>
</dbReference>
<dbReference type="PROSITE" id="PS50048">
    <property type="entry name" value="ZN2_CY6_FUNGAL_2"/>
    <property type="match status" value="1"/>
</dbReference>
<keyword evidence="1" id="KW-0539">Nucleus</keyword>
<dbReference type="EMBL" id="MU853699">
    <property type="protein sequence ID" value="KAK4139105.1"/>
    <property type="molecule type" value="Genomic_DNA"/>
</dbReference>
<dbReference type="AlphaFoldDB" id="A0AAN6UUC6"/>
<accession>A0AAN6UUC6</accession>
<feature type="domain" description="Zn(2)-C6 fungal-type" evidence="2">
    <location>
        <begin position="10"/>
        <end position="37"/>
    </location>
</feature>
<dbReference type="SMART" id="SM00066">
    <property type="entry name" value="GAL4"/>
    <property type="match status" value="1"/>
</dbReference>
<reference evidence="3" key="1">
    <citation type="journal article" date="2023" name="Mol. Phylogenet. Evol.">
        <title>Genome-scale phylogeny and comparative genomics of the fungal order Sordariales.</title>
        <authorList>
            <person name="Hensen N."/>
            <person name="Bonometti L."/>
            <person name="Westerberg I."/>
            <person name="Brannstrom I.O."/>
            <person name="Guillou S."/>
            <person name="Cros-Aarteil S."/>
            <person name="Calhoun S."/>
            <person name="Haridas S."/>
            <person name="Kuo A."/>
            <person name="Mondo S."/>
            <person name="Pangilinan J."/>
            <person name="Riley R."/>
            <person name="LaButti K."/>
            <person name="Andreopoulos B."/>
            <person name="Lipzen A."/>
            <person name="Chen C."/>
            <person name="Yan M."/>
            <person name="Daum C."/>
            <person name="Ng V."/>
            <person name="Clum A."/>
            <person name="Steindorff A."/>
            <person name="Ohm R.A."/>
            <person name="Martin F."/>
            <person name="Silar P."/>
            <person name="Natvig D.O."/>
            <person name="Lalanne C."/>
            <person name="Gautier V."/>
            <person name="Ament-Velasquez S.L."/>
            <person name="Kruys A."/>
            <person name="Hutchinson M.I."/>
            <person name="Powell A.J."/>
            <person name="Barry K."/>
            <person name="Miller A.N."/>
            <person name="Grigoriev I.V."/>
            <person name="Debuchy R."/>
            <person name="Gladieux P."/>
            <person name="Hiltunen Thoren M."/>
            <person name="Johannesson H."/>
        </authorList>
    </citation>
    <scope>NUCLEOTIDE SEQUENCE</scope>
    <source>
        <strain evidence="3">CBS 141.50</strain>
    </source>
</reference>
<sequence>MGRLPLSGYCQTCRKRRVKCDKGRPNCGRCISSGHTCGGYDLPLRMNMLGVHAEHDGTQRLVKIPTLEPSTSRARLALVPSPKLELRLHGHQQTSPYFFSHYSWAPMWRPHILSVTTSGCSEVNTICFHAISYAYMGASRGDCALRAKGGMLYGQVLRRVQSLLHESAKPRLAELCSTLILMDIVAGAAPPHHVGISNILRYCGPEIFRDEKLLVLYRSCRVLLHCFLADESWKTVPWQYVSKTFEDRLIDILVELPGTAEAVMDTRKRAACVDKIQGLSFALQAWRWDWHRVHSGSVRMNRHTGNPMEPNKHDSLPFLVGMMLRANLEFDTARLALDILYYNATLIYLMQLQAIARGQPPEHPEHLSPEDERYVRLQGAAVMAHGANPLILPGKAKFRCQAAAEAFMTLSCATRLLGTTPTSETVVTPMAVGIVYWVLRDQMQLDEDCLGSLFSKHPFFDDPQRVFEGFYIRSN</sequence>
<evidence type="ECO:0000313" key="4">
    <source>
        <dbReference type="Proteomes" id="UP001302676"/>
    </source>
</evidence>
<dbReference type="Proteomes" id="UP001302676">
    <property type="component" value="Unassembled WGS sequence"/>
</dbReference>
<dbReference type="RefSeq" id="XP_062632476.1">
    <property type="nucleotide sequence ID" value="XM_062785134.1"/>
</dbReference>
<dbReference type="Gene3D" id="4.10.240.10">
    <property type="entry name" value="Zn(2)-C6 fungal-type DNA-binding domain"/>
    <property type="match status" value="1"/>
</dbReference>
<evidence type="ECO:0000256" key="1">
    <source>
        <dbReference type="ARBA" id="ARBA00023242"/>
    </source>
</evidence>
<dbReference type="GeneID" id="87821747"/>
<keyword evidence="4" id="KW-1185">Reference proteome</keyword>
<dbReference type="InterPro" id="IPR036864">
    <property type="entry name" value="Zn2-C6_fun-type_DNA-bd_sf"/>
</dbReference>
<dbReference type="GO" id="GO:0008270">
    <property type="term" value="F:zinc ion binding"/>
    <property type="evidence" value="ECO:0007669"/>
    <property type="project" value="InterPro"/>
</dbReference>
<gene>
    <name evidence="3" type="ORF">C8A04DRAFT_40984</name>
</gene>
<dbReference type="Pfam" id="PF00172">
    <property type="entry name" value="Zn_clus"/>
    <property type="match status" value="1"/>
</dbReference>
<dbReference type="SUPFAM" id="SSF57701">
    <property type="entry name" value="Zn2/Cys6 DNA-binding domain"/>
    <property type="match status" value="1"/>
</dbReference>
<dbReference type="GO" id="GO:0000981">
    <property type="term" value="F:DNA-binding transcription factor activity, RNA polymerase II-specific"/>
    <property type="evidence" value="ECO:0007669"/>
    <property type="project" value="InterPro"/>
</dbReference>
<dbReference type="PANTHER" id="PTHR38111">
    <property type="entry name" value="ZN(2)-C6 FUNGAL-TYPE DOMAIN-CONTAINING PROTEIN-RELATED"/>
    <property type="match status" value="1"/>
</dbReference>
<organism evidence="3 4">
    <name type="scientific">Dichotomopilus funicola</name>
    <dbReference type="NCBI Taxonomy" id="1934379"/>
    <lineage>
        <taxon>Eukaryota</taxon>
        <taxon>Fungi</taxon>
        <taxon>Dikarya</taxon>
        <taxon>Ascomycota</taxon>
        <taxon>Pezizomycotina</taxon>
        <taxon>Sordariomycetes</taxon>
        <taxon>Sordariomycetidae</taxon>
        <taxon>Sordariales</taxon>
        <taxon>Chaetomiaceae</taxon>
        <taxon>Dichotomopilus</taxon>
    </lineage>
</organism>